<dbReference type="AlphaFoldDB" id="A0AAD1W4N1"/>
<proteinExistence type="predicted"/>
<name>A0AAD1W4N1_PELCU</name>
<dbReference type="EMBL" id="OW240915">
    <property type="protein sequence ID" value="CAH2283196.1"/>
    <property type="molecule type" value="Genomic_DNA"/>
</dbReference>
<evidence type="ECO:0000313" key="2">
    <source>
        <dbReference type="EMBL" id="CAH2283196.1"/>
    </source>
</evidence>
<protein>
    <submittedName>
        <fullName evidence="2">Uncharacterized protein</fullName>
    </submittedName>
</protein>
<dbReference type="Proteomes" id="UP001295444">
    <property type="component" value="Chromosome 04"/>
</dbReference>
<keyword evidence="3" id="KW-1185">Reference proteome</keyword>
<sequence>MDAIIHGSPTPRHNLPRISGRGGHRLAGPTATIPGLPGLPTDALFIPTIGQKTSPQIPGLSRSPAGIAATRGDPPEPGGLVRTAGRPPLTRQRYGEANTEATTGSIQGLPRYWDSAATHSRPQNGGRTRPGTWPHTLSTAVPVKQHRHES</sequence>
<accession>A0AAD1W4N1</accession>
<feature type="compositionally biased region" description="Polar residues" evidence="1">
    <location>
        <begin position="117"/>
        <end position="126"/>
    </location>
</feature>
<organism evidence="2 3">
    <name type="scientific">Pelobates cultripes</name>
    <name type="common">Western spadefoot toad</name>
    <dbReference type="NCBI Taxonomy" id="61616"/>
    <lineage>
        <taxon>Eukaryota</taxon>
        <taxon>Metazoa</taxon>
        <taxon>Chordata</taxon>
        <taxon>Craniata</taxon>
        <taxon>Vertebrata</taxon>
        <taxon>Euteleostomi</taxon>
        <taxon>Amphibia</taxon>
        <taxon>Batrachia</taxon>
        <taxon>Anura</taxon>
        <taxon>Pelobatoidea</taxon>
        <taxon>Pelobatidae</taxon>
        <taxon>Pelobates</taxon>
    </lineage>
</organism>
<evidence type="ECO:0000256" key="1">
    <source>
        <dbReference type="SAM" id="MobiDB-lite"/>
    </source>
</evidence>
<gene>
    <name evidence="2" type="ORF">PECUL_23A012307</name>
</gene>
<feature type="region of interest" description="Disordered" evidence="1">
    <location>
        <begin position="50"/>
        <end position="150"/>
    </location>
</feature>
<evidence type="ECO:0000313" key="3">
    <source>
        <dbReference type="Proteomes" id="UP001295444"/>
    </source>
</evidence>
<reference evidence="2" key="1">
    <citation type="submission" date="2022-03" db="EMBL/GenBank/DDBJ databases">
        <authorList>
            <person name="Alioto T."/>
            <person name="Alioto T."/>
            <person name="Gomez Garrido J."/>
        </authorList>
    </citation>
    <scope>NUCLEOTIDE SEQUENCE</scope>
</reference>